<sequence>MMTQKNSAIAVLLFCCILSMLSSTVSTYGPLTHACCVKYTRKPLPFHLIKGYIEQSSLEVCRIDAIIFFTVKNKKLCASPEDEWVKATLICLSDKLNAMASNGTLEISEGRQCQPLKMITN</sequence>
<dbReference type="RefSeq" id="XP_018611732.1">
    <property type="nucleotide sequence ID" value="XM_018756216.1"/>
</dbReference>
<feature type="chain" id="PRO_5034523192" description="Chemokine interleukin-8-like domain-containing protein" evidence="8">
    <location>
        <begin position="28"/>
        <end position="121"/>
    </location>
</feature>
<dbReference type="GO" id="GO:0006955">
    <property type="term" value="P:immune response"/>
    <property type="evidence" value="ECO:0007669"/>
    <property type="project" value="InterPro"/>
</dbReference>
<dbReference type="InterPro" id="IPR039809">
    <property type="entry name" value="Chemokine_b/g/d"/>
</dbReference>
<dbReference type="Ensembl" id="ENSSFOT00015011870.2">
    <property type="protein sequence ID" value="ENSSFOP00015011719.1"/>
    <property type="gene ID" value="ENSSFOG00015007553.2"/>
</dbReference>
<evidence type="ECO:0000256" key="1">
    <source>
        <dbReference type="ARBA" id="ARBA00004613"/>
    </source>
</evidence>
<evidence type="ECO:0000256" key="6">
    <source>
        <dbReference type="ARBA" id="ARBA00023157"/>
    </source>
</evidence>
<proteinExistence type="predicted"/>
<comment type="subcellular location">
    <subcellularLocation>
        <location evidence="1">Secreted</location>
    </subcellularLocation>
</comment>
<dbReference type="GeneTree" id="ENSGT01030000235105"/>
<evidence type="ECO:0000313" key="10">
    <source>
        <dbReference type="Ensembl" id="ENSSFOP00015011719.1"/>
    </source>
</evidence>
<evidence type="ECO:0000259" key="9">
    <source>
        <dbReference type="SMART" id="SM00199"/>
    </source>
</evidence>
<keyword evidence="6" id="KW-1015">Disulfide bond</keyword>
<dbReference type="GO" id="GO:0006954">
    <property type="term" value="P:inflammatory response"/>
    <property type="evidence" value="ECO:0007669"/>
    <property type="project" value="UniProtKB-KW"/>
</dbReference>
<dbReference type="GO" id="GO:0005615">
    <property type="term" value="C:extracellular space"/>
    <property type="evidence" value="ECO:0007669"/>
    <property type="project" value="UniProtKB-KW"/>
</dbReference>
<keyword evidence="4" id="KW-0964">Secreted</keyword>
<feature type="signal peptide" evidence="8">
    <location>
        <begin position="1"/>
        <end position="27"/>
    </location>
</feature>
<organism evidence="10 11">
    <name type="scientific">Scleropages formosus</name>
    <name type="common">Asian bonytongue</name>
    <name type="synonym">Osteoglossum formosum</name>
    <dbReference type="NCBI Taxonomy" id="113540"/>
    <lineage>
        <taxon>Eukaryota</taxon>
        <taxon>Metazoa</taxon>
        <taxon>Chordata</taxon>
        <taxon>Craniata</taxon>
        <taxon>Vertebrata</taxon>
        <taxon>Euteleostomi</taxon>
        <taxon>Actinopterygii</taxon>
        <taxon>Neopterygii</taxon>
        <taxon>Teleostei</taxon>
        <taxon>Osteoglossocephala</taxon>
        <taxon>Osteoglossomorpha</taxon>
        <taxon>Osteoglossiformes</taxon>
        <taxon>Osteoglossidae</taxon>
        <taxon>Scleropages</taxon>
    </lineage>
</organism>
<evidence type="ECO:0000256" key="3">
    <source>
        <dbReference type="ARBA" id="ARBA00022514"/>
    </source>
</evidence>
<dbReference type="Gene3D" id="2.40.50.40">
    <property type="match status" value="1"/>
</dbReference>
<dbReference type="KEGG" id="sfm:108936699"/>
<dbReference type="Pfam" id="PF00048">
    <property type="entry name" value="IL8"/>
    <property type="match status" value="1"/>
</dbReference>
<evidence type="ECO:0000256" key="7">
    <source>
        <dbReference type="ARBA" id="ARBA00023198"/>
    </source>
</evidence>
<dbReference type="FunFam" id="2.40.50.40:FF:000012">
    <property type="entry name" value="C-C motif chemokine"/>
    <property type="match status" value="1"/>
</dbReference>
<evidence type="ECO:0000256" key="8">
    <source>
        <dbReference type="SAM" id="SignalP"/>
    </source>
</evidence>
<dbReference type="Proteomes" id="UP000694397">
    <property type="component" value="Chromosome 3"/>
</dbReference>
<feature type="domain" description="Chemokine interleukin-8-like" evidence="9">
    <location>
        <begin position="32"/>
        <end position="92"/>
    </location>
</feature>
<dbReference type="SUPFAM" id="SSF54117">
    <property type="entry name" value="Interleukin 8-like chemokines"/>
    <property type="match status" value="1"/>
</dbReference>
<keyword evidence="7" id="KW-0395">Inflammatory response</keyword>
<keyword evidence="11" id="KW-1185">Reference proteome</keyword>
<protein>
    <recommendedName>
        <fullName evidence="9">Chemokine interleukin-8-like domain-containing protein</fullName>
    </recommendedName>
</protein>
<evidence type="ECO:0000256" key="2">
    <source>
        <dbReference type="ARBA" id="ARBA00022500"/>
    </source>
</evidence>
<dbReference type="InterPro" id="IPR001811">
    <property type="entry name" value="Chemokine_IL8-like_dom"/>
</dbReference>
<gene>
    <name evidence="10" type="primary">ccl20l</name>
</gene>
<keyword evidence="2" id="KW-0145">Chemotaxis</keyword>
<keyword evidence="5 8" id="KW-0732">Signal</keyword>
<dbReference type="AlphaFoldDB" id="A0A8C9RA41"/>
<reference evidence="10" key="2">
    <citation type="submission" date="2025-08" db="UniProtKB">
        <authorList>
            <consortium name="Ensembl"/>
        </authorList>
    </citation>
    <scope>IDENTIFICATION</scope>
</reference>
<accession>A0A8C9RA41</accession>
<name>A0A8C9RA41_SCLFO</name>
<dbReference type="PANTHER" id="PTHR12015:SF108">
    <property type="entry name" value="C-C MOTIF CHEMOKINE 20"/>
    <property type="match status" value="1"/>
</dbReference>
<keyword evidence="3" id="KW-0202">Cytokine</keyword>
<dbReference type="GeneID" id="108936699"/>
<dbReference type="PANTHER" id="PTHR12015">
    <property type="entry name" value="SMALL INDUCIBLE CYTOKINE A"/>
    <property type="match status" value="1"/>
</dbReference>
<evidence type="ECO:0000256" key="4">
    <source>
        <dbReference type="ARBA" id="ARBA00022525"/>
    </source>
</evidence>
<evidence type="ECO:0000313" key="11">
    <source>
        <dbReference type="Proteomes" id="UP000694397"/>
    </source>
</evidence>
<dbReference type="SMART" id="SM00199">
    <property type="entry name" value="SCY"/>
    <property type="match status" value="1"/>
</dbReference>
<dbReference type="OrthoDB" id="8870994at2759"/>
<reference evidence="10 11" key="1">
    <citation type="submission" date="2019-04" db="EMBL/GenBank/DDBJ databases">
        <authorList>
            <consortium name="Wellcome Sanger Institute Data Sharing"/>
        </authorList>
    </citation>
    <scope>NUCLEOTIDE SEQUENCE [LARGE SCALE GENOMIC DNA]</scope>
</reference>
<evidence type="ECO:0000256" key="5">
    <source>
        <dbReference type="ARBA" id="ARBA00022729"/>
    </source>
</evidence>
<reference evidence="10" key="3">
    <citation type="submission" date="2025-09" db="UniProtKB">
        <authorList>
            <consortium name="Ensembl"/>
        </authorList>
    </citation>
    <scope>IDENTIFICATION</scope>
</reference>
<dbReference type="CTD" id="101884175"/>
<dbReference type="GO" id="GO:0008009">
    <property type="term" value="F:chemokine activity"/>
    <property type="evidence" value="ECO:0007669"/>
    <property type="project" value="InterPro"/>
</dbReference>
<dbReference type="InterPro" id="IPR036048">
    <property type="entry name" value="Interleukin_8-like_sf"/>
</dbReference>